<feature type="compositionally biased region" description="Basic and acidic residues" evidence="1">
    <location>
        <begin position="1"/>
        <end position="24"/>
    </location>
</feature>
<proteinExistence type="predicted"/>
<feature type="compositionally biased region" description="Basic and acidic residues" evidence="1">
    <location>
        <begin position="32"/>
        <end position="52"/>
    </location>
</feature>
<name>A0AAN7HD73_9PEZI</name>
<sequence>MSRDYRDPLSEHMVTHNHDLRDGSMGEPSGGETKKQHEQNKPKQDAVDEALRPSHVLGGEKNAPAPIPPETKQGGDGSEILGVGEEEGRRTQEGLRRSGKGSEGIGGFEGKDLKINPGGGSR</sequence>
<dbReference type="EMBL" id="MU860067">
    <property type="protein sequence ID" value="KAK4239283.1"/>
    <property type="molecule type" value="Genomic_DNA"/>
</dbReference>
<dbReference type="Proteomes" id="UP001303760">
    <property type="component" value="Unassembled WGS sequence"/>
</dbReference>
<evidence type="ECO:0000256" key="1">
    <source>
        <dbReference type="SAM" id="MobiDB-lite"/>
    </source>
</evidence>
<gene>
    <name evidence="2" type="ORF">C8A03DRAFT_14289</name>
</gene>
<protein>
    <submittedName>
        <fullName evidence="2">Uncharacterized protein</fullName>
    </submittedName>
</protein>
<accession>A0AAN7HD73</accession>
<dbReference type="AlphaFoldDB" id="A0AAN7HD73"/>
<evidence type="ECO:0000313" key="2">
    <source>
        <dbReference type="EMBL" id="KAK4239283.1"/>
    </source>
</evidence>
<organism evidence="2 3">
    <name type="scientific">Achaetomium macrosporum</name>
    <dbReference type="NCBI Taxonomy" id="79813"/>
    <lineage>
        <taxon>Eukaryota</taxon>
        <taxon>Fungi</taxon>
        <taxon>Dikarya</taxon>
        <taxon>Ascomycota</taxon>
        <taxon>Pezizomycotina</taxon>
        <taxon>Sordariomycetes</taxon>
        <taxon>Sordariomycetidae</taxon>
        <taxon>Sordariales</taxon>
        <taxon>Chaetomiaceae</taxon>
        <taxon>Achaetomium</taxon>
    </lineage>
</organism>
<feature type="region of interest" description="Disordered" evidence="1">
    <location>
        <begin position="1"/>
        <end position="122"/>
    </location>
</feature>
<keyword evidence="3" id="KW-1185">Reference proteome</keyword>
<feature type="compositionally biased region" description="Basic and acidic residues" evidence="1">
    <location>
        <begin position="86"/>
        <end position="96"/>
    </location>
</feature>
<reference evidence="2" key="2">
    <citation type="submission" date="2023-05" db="EMBL/GenBank/DDBJ databases">
        <authorList>
            <consortium name="Lawrence Berkeley National Laboratory"/>
            <person name="Steindorff A."/>
            <person name="Hensen N."/>
            <person name="Bonometti L."/>
            <person name="Westerberg I."/>
            <person name="Brannstrom I.O."/>
            <person name="Guillou S."/>
            <person name="Cros-Aarteil S."/>
            <person name="Calhoun S."/>
            <person name="Haridas S."/>
            <person name="Kuo A."/>
            <person name="Mondo S."/>
            <person name="Pangilinan J."/>
            <person name="Riley R."/>
            <person name="Labutti K."/>
            <person name="Andreopoulos B."/>
            <person name="Lipzen A."/>
            <person name="Chen C."/>
            <person name="Yanf M."/>
            <person name="Daum C."/>
            <person name="Ng V."/>
            <person name="Clum A."/>
            <person name="Ohm R."/>
            <person name="Martin F."/>
            <person name="Silar P."/>
            <person name="Natvig D."/>
            <person name="Lalanne C."/>
            <person name="Gautier V."/>
            <person name="Ament-Velasquez S.L."/>
            <person name="Kruys A."/>
            <person name="Hutchinson M.I."/>
            <person name="Powell A.J."/>
            <person name="Barry K."/>
            <person name="Miller A.N."/>
            <person name="Grigoriev I.V."/>
            <person name="Debuchy R."/>
            <person name="Gladieux P."/>
            <person name="Thoren M.H."/>
            <person name="Johannesson H."/>
        </authorList>
    </citation>
    <scope>NUCLEOTIDE SEQUENCE</scope>
    <source>
        <strain evidence="2">CBS 532.94</strain>
    </source>
</reference>
<evidence type="ECO:0000313" key="3">
    <source>
        <dbReference type="Proteomes" id="UP001303760"/>
    </source>
</evidence>
<comment type="caution">
    <text evidence="2">The sequence shown here is derived from an EMBL/GenBank/DDBJ whole genome shotgun (WGS) entry which is preliminary data.</text>
</comment>
<reference evidence="2" key="1">
    <citation type="journal article" date="2023" name="Mol. Phylogenet. Evol.">
        <title>Genome-scale phylogeny and comparative genomics of the fungal order Sordariales.</title>
        <authorList>
            <person name="Hensen N."/>
            <person name="Bonometti L."/>
            <person name="Westerberg I."/>
            <person name="Brannstrom I.O."/>
            <person name="Guillou S."/>
            <person name="Cros-Aarteil S."/>
            <person name="Calhoun S."/>
            <person name="Haridas S."/>
            <person name="Kuo A."/>
            <person name="Mondo S."/>
            <person name="Pangilinan J."/>
            <person name="Riley R."/>
            <person name="LaButti K."/>
            <person name="Andreopoulos B."/>
            <person name="Lipzen A."/>
            <person name="Chen C."/>
            <person name="Yan M."/>
            <person name="Daum C."/>
            <person name="Ng V."/>
            <person name="Clum A."/>
            <person name="Steindorff A."/>
            <person name="Ohm R.A."/>
            <person name="Martin F."/>
            <person name="Silar P."/>
            <person name="Natvig D.O."/>
            <person name="Lalanne C."/>
            <person name="Gautier V."/>
            <person name="Ament-Velasquez S.L."/>
            <person name="Kruys A."/>
            <person name="Hutchinson M.I."/>
            <person name="Powell A.J."/>
            <person name="Barry K."/>
            <person name="Miller A.N."/>
            <person name="Grigoriev I.V."/>
            <person name="Debuchy R."/>
            <person name="Gladieux P."/>
            <person name="Hiltunen Thoren M."/>
            <person name="Johannesson H."/>
        </authorList>
    </citation>
    <scope>NUCLEOTIDE SEQUENCE</scope>
    <source>
        <strain evidence="2">CBS 532.94</strain>
    </source>
</reference>